<dbReference type="PANTHER" id="PTHR23305:SF18">
    <property type="entry name" value="OBG-TYPE G DOMAIN-CONTAINING PROTEIN"/>
    <property type="match status" value="1"/>
</dbReference>
<dbReference type="Gene3D" id="1.10.150.300">
    <property type="entry name" value="TGS-like domain"/>
    <property type="match status" value="1"/>
</dbReference>
<dbReference type="EMBL" id="JAYWIO010000002">
    <property type="protein sequence ID" value="KAK7282416.1"/>
    <property type="molecule type" value="Genomic_DNA"/>
</dbReference>
<name>A0AAN9ILV3_CROPI</name>
<dbReference type="InterPro" id="IPR027417">
    <property type="entry name" value="P-loop_NTPase"/>
</dbReference>
<feature type="region of interest" description="Disordered" evidence="1">
    <location>
        <begin position="145"/>
        <end position="165"/>
    </location>
</feature>
<comment type="caution">
    <text evidence="2">The sequence shown here is derived from an EMBL/GenBank/DDBJ whole genome shotgun (WGS) entry which is preliminary data.</text>
</comment>
<evidence type="ECO:0000313" key="3">
    <source>
        <dbReference type="Proteomes" id="UP001372338"/>
    </source>
</evidence>
<dbReference type="Proteomes" id="UP001372338">
    <property type="component" value="Unassembled WGS sequence"/>
</dbReference>
<accession>A0AAN9ILV3</accession>
<keyword evidence="3" id="KW-1185">Reference proteome</keyword>
<dbReference type="GO" id="GO:0016887">
    <property type="term" value="F:ATP hydrolysis activity"/>
    <property type="evidence" value="ECO:0007669"/>
    <property type="project" value="TreeGrafter"/>
</dbReference>
<feature type="compositionally biased region" description="Basic and acidic residues" evidence="1">
    <location>
        <begin position="147"/>
        <end position="165"/>
    </location>
</feature>
<dbReference type="InterPro" id="IPR023192">
    <property type="entry name" value="TGS-like_dom_sf"/>
</dbReference>
<protein>
    <submittedName>
        <fullName evidence="2">Uncharacterized protein</fullName>
    </submittedName>
</protein>
<evidence type="ECO:0000313" key="2">
    <source>
        <dbReference type="EMBL" id="KAK7282416.1"/>
    </source>
</evidence>
<gene>
    <name evidence="2" type="ORF">RIF29_11162</name>
</gene>
<dbReference type="Gene3D" id="3.40.50.300">
    <property type="entry name" value="P-loop containing nucleotide triphosphate hydrolases"/>
    <property type="match status" value="1"/>
</dbReference>
<organism evidence="2 3">
    <name type="scientific">Crotalaria pallida</name>
    <name type="common">Smooth rattlebox</name>
    <name type="synonym">Crotalaria striata</name>
    <dbReference type="NCBI Taxonomy" id="3830"/>
    <lineage>
        <taxon>Eukaryota</taxon>
        <taxon>Viridiplantae</taxon>
        <taxon>Streptophyta</taxon>
        <taxon>Embryophyta</taxon>
        <taxon>Tracheophyta</taxon>
        <taxon>Spermatophyta</taxon>
        <taxon>Magnoliopsida</taxon>
        <taxon>eudicotyledons</taxon>
        <taxon>Gunneridae</taxon>
        <taxon>Pentapetalae</taxon>
        <taxon>rosids</taxon>
        <taxon>fabids</taxon>
        <taxon>Fabales</taxon>
        <taxon>Fabaceae</taxon>
        <taxon>Papilionoideae</taxon>
        <taxon>50 kb inversion clade</taxon>
        <taxon>genistoids sensu lato</taxon>
        <taxon>core genistoids</taxon>
        <taxon>Crotalarieae</taxon>
        <taxon>Crotalaria</taxon>
    </lineage>
</organism>
<sequence>MGLEPDAFFFFLLKRVYGKWLQQEPQQPWLQLSTLATVIFEYKVDLYRQGEAMNPNAYAKAATTINPRDGAVKRMSMVAGLGNKFLQHIREVDSILQVVRCFEDNDIIHVNGKVDPKSDIDVINLELVCSDLDQIEKRLEKLKKGKARDSQSKLKEEAEKSPLAL</sequence>
<reference evidence="2 3" key="1">
    <citation type="submission" date="2024-01" db="EMBL/GenBank/DDBJ databases">
        <title>The genomes of 5 underutilized Papilionoideae crops provide insights into root nodulation and disease resistanc.</title>
        <authorList>
            <person name="Yuan L."/>
        </authorList>
    </citation>
    <scope>NUCLEOTIDE SEQUENCE [LARGE SCALE GENOMIC DNA]</scope>
    <source>
        <strain evidence="2">ZHUSHIDOU_FW_LH</strain>
        <tissue evidence="2">Leaf</tissue>
    </source>
</reference>
<dbReference type="AlphaFoldDB" id="A0AAN9ILV3"/>
<dbReference type="GO" id="GO:0005737">
    <property type="term" value="C:cytoplasm"/>
    <property type="evidence" value="ECO:0007669"/>
    <property type="project" value="TreeGrafter"/>
</dbReference>
<dbReference type="SUPFAM" id="SSF52540">
    <property type="entry name" value="P-loop containing nucleoside triphosphate hydrolases"/>
    <property type="match status" value="1"/>
</dbReference>
<dbReference type="PANTHER" id="PTHR23305">
    <property type="entry name" value="OBG GTPASE FAMILY"/>
    <property type="match status" value="1"/>
</dbReference>
<proteinExistence type="predicted"/>
<evidence type="ECO:0000256" key="1">
    <source>
        <dbReference type="SAM" id="MobiDB-lite"/>
    </source>
</evidence>